<dbReference type="Proteomes" id="UP000318720">
    <property type="component" value="Unassembled WGS sequence"/>
</dbReference>
<proteinExistence type="predicted"/>
<dbReference type="RefSeq" id="WP_141582164.1">
    <property type="nucleotide sequence ID" value="NZ_SPAZ01000114.1"/>
</dbReference>
<comment type="caution">
    <text evidence="2">The sequence shown here is derived from an EMBL/GenBank/DDBJ whole genome shotgun (WGS) entry which is preliminary data.</text>
</comment>
<protein>
    <submittedName>
        <fullName evidence="2">Uncharacterized protein</fullName>
    </submittedName>
</protein>
<feature type="region of interest" description="Disordered" evidence="1">
    <location>
        <begin position="1"/>
        <end position="23"/>
    </location>
</feature>
<dbReference type="AlphaFoldDB" id="A0AAE8W353"/>
<accession>A0AAE8W353</accession>
<gene>
    <name evidence="2" type="ORF">Sipo8835_13485</name>
</gene>
<evidence type="ECO:0000313" key="2">
    <source>
        <dbReference type="EMBL" id="TQE35272.1"/>
    </source>
</evidence>
<reference evidence="2 3" key="1">
    <citation type="submission" date="2019-03" db="EMBL/GenBank/DDBJ databases">
        <title>Comparative genomic analyses of the sweetpotato soil rot pathogen, Streptomyces ipomoeae.</title>
        <authorList>
            <person name="Ruschel Soares N."/>
            <person name="Badger J.H."/>
            <person name="Huguet-Tapia J.C."/>
            <person name="Clark C.A."/>
            <person name="Pettis G.S."/>
        </authorList>
    </citation>
    <scope>NUCLEOTIDE SEQUENCE [LARGE SCALE GENOMIC DNA]</scope>
    <source>
        <strain evidence="2 3">88-35</strain>
    </source>
</reference>
<sequence length="115" mass="12516">MTDHNSNPRVPGAPERVTMVRTEPRPDGSTVLVLITPGPPMVLIEHRFFLDRYLTRALLCTLDRDLDGIPNPGPTPEAAALLDALRAGDKEAFNAAMDNYSFRVLSLWTDGGSAA</sequence>
<organism evidence="2 3">
    <name type="scientific">Streptomyces ipomoeae</name>
    <dbReference type="NCBI Taxonomy" id="103232"/>
    <lineage>
        <taxon>Bacteria</taxon>
        <taxon>Bacillati</taxon>
        <taxon>Actinomycetota</taxon>
        <taxon>Actinomycetes</taxon>
        <taxon>Kitasatosporales</taxon>
        <taxon>Streptomycetaceae</taxon>
        <taxon>Streptomyces</taxon>
    </lineage>
</organism>
<evidence type="ECO:0000313" key="3">
    <source>
        <dbReference type="Proteomes" id="UP000318720"/>
    </source>
</evidence>
<dbReference type="EMBL" id="SPAZ01000114">
    <property type="protein sequence ID" value="TQE35272.1"/>
    <property type="molecule type" value="Genomic_DNA"/>
</dbReference>
<evidence type="ECO:0000256" key="1">
    <source>
        <dbReference type="SAM" id="MobiDB-lite"/>
    </source>
</evidence>
<name>A0AAE8W353_9ACTN</name>